<dbReference type="Proteomes" id="UP000250125">
    <property type="component" value="Chromosome"/>
</dbReference>
<sequence>MELISIQCESSSIEDCINNVISKSREQLGRRTGSIVSSKINLTFGAFMNLTVTLLLDSQRNMRKGVIADYSHGRNKEDSINKTMEKINRVLPKNAKVLDFEVGTYTTPVTRRTYAVVVVVYNAPLEKKPFNEYTIRERRELLAGVLKTFDYNPRVLNISEIARMFGVSRDSIYYDIEQILKEKKSER</sequence>
<reference evidence="1 2" key="1">
    <citation type="submission" date="2016-04" db="EMBL/GenBank/DDBJ databases">
        <title>Complete genome sequence of Thermococcus siculi type strain RG-20.</title>
        <authorList>
            <person name="Oger P.M."/>
        </authorList>
    </citation>
    <scope>NUCLEOTIDE SEQUENCE [LARGE SCALE GENOMIC DNA]</scope>
    <source>
        <strain evidence="1 2">RG-20</strain>
    </source>
</reference>
<evidence type="ECO:0008006" key="3">
    <source>
        <dbReference type="Google" id="ProtNLM"/>
    </source>
</evidence>
<protein>
    <recommendedName>
        <fullName evidence="3">Helix-turn-helix type 11 domain-containing protein</fullName>
    </recommendedName>
</protein>
<keyword evidence="2" id="KW-1185">Reference proteome</keyword>
<dbReference type="EMBL" id="CP015103">
    <property type="protein sequence ID" value="ASJ09037.1"/>
    <property type="molecule type" value="Genomic_DNA"/>
</dbReference>
<organism evidence="1 2">
    <name type="scientific">Thermococcus siculi</name>
    <dbReference type="NCBI Taxonomy" id="72803"/>
    <lineage>
        <taxon>Archaea</taxon>
        <taxon>Methanobacteriati</taxon>
        <taxon>Methanobacteriota</taxon>
        <taxon>Thermococci</taxon>
        <taxon>Thermococcales</taxon>
        <taxon>Thermococcaceae</taxon>
        <taxon>Thermococcus</taxon>
    </lineage>
</organism>
<proteinExistence type="predicted"/>
<evidence type="ECO:0000313" key="2">
    <source>
        <dbReference type="Proteomes" id="UP000250125"/>
    </source>
</evidence>
<dbReference type="AlphaFoldDB" id="A0A2Z2MQV1"/>
<evidence type="ECO:0000313" key="1">
    <source>
        <dbReference type="EMBL" id="ASJ09037.1"/>
    </source>
</evidence>
<name>A0A2Z2MQV1_9EURY</name>
<gene>
    <name evidence="1" type="ORF">A3L11_07265</name>
</gene>
<dbReference type="KEGG" id="tsl:A3L11_07265"/>
<accession>A0A2Z2MQV1</accession>